<reference evidence="1 2" key="1">
    <citation type="journal article" date="2018" name="PLoS Genet.">
        <title>Population sequencing reveals clonal diversity and ancestral inbreeding in the grapevine cultivar Chardonnay.</title>
        <authorList>
            <person name="Roach M.J."/>
            <person name="Johnson D.L."/>
            <person name="Bohlmann J."/>
            <person name="van Vuuren H.J."/>
            <person name="Jones S.J."/>
            <person name="Pretorius I.S."/>
            <person name="Schmidt S.A."/>
            <person name="Borneman A.R."/>
        </authorList>
    </citation>
    <scope>NUCLEOTIDE SEQUENCE [LARGE SCALE GENOMIC DNA]</scope>
    <source>
        <strain evidence="2">cv. Chardonnay</strain>
        <tissue evidence="1">Leaf</tissue>
    </source>
</reference>
<accession>A0A438IFK4</accession>
<sequence length="294" mass="32977">MGNLAQEFLRQYSFNIVVDVSLRELEALRQRPDESVTSFISRWREKITRIIDRPSECDQINMIMPVFSPVLPASHGLSTYRLWIIGSALYGIEEGIARGLWATSSLSDSKRKKPGSGSRPLDVGTIGTTRHRAYLSTSSTATGICYTAPQRPPVQFHQQYRVPPPPRTPAVTIDPLPTHDTRVVPPSLGDVHLIEFSGDEIFIMGWDGEDSQPINLYEDSDFSGYIHGQVWARSQRCSDCYTEWESSSASTLDRPFAGTNAREDVQREDDEILRQLAPHKLAYPFGALGLVQHT</sequence>
<gene>
    <name evidence="1" type="ORF">CK203_039138</name>
</gene>
<comment type="caution">
    <text evidence="1">The sequence shown here is derived from an EMBL/GenBank/DDBJ whole genome shotgun (WGS) entry which is preliminary data.</text>
</comment>
<evidence type="ECO:0000313" key="1">
    <source>
        <dbReference type="EMBL" id="RVW95535.1"/>
    </source>
</evidence>
<dbReference type="AlphaFoldDB" id="A0A438IFK4"/>
<organism evidence="1 2">
    <name type="scientific">Vitis vinifera</name>
    <name type="common">Grape</name>
    <dbReference type="NCBI Taxonomy" id="29760"/>
    <lineage>
        <taxon>Eukaryota</taxon>
        <taxon>Viridiplantae</taxon>
        <taxon>Streptophyta</taxon>
        <taxon>Embryophyta</taxon>
        <taxon>Tracheophyta</taxon>
        <taxon>Spermatophyta</taxon>
        <taxon>Magnoliopsida</taxon>
        <taxon>eudicotyledons</taxon>
        <taxon>Gunneridae</taxon>
        <taxon>Pentapetalae</taxon>
        <taxon>rosids</taxon>
        <taxon>Vitales</taxon>
        <taxon>Vitaceae</taxon>
        <taxon>Viteae</taxon>
        <taxon>Vitis</taxon>
    </lineage>
</organism>
<dbReference type="Proteomes" id="UP000288805">
    <property type="component" value="Unassembled WGS sequence"/>
</dbReference>
<name>A0A438IFK4_VITVI</name>
<protein>
    <recommendedName>
        <fullName evidence="3">Retrotransposon gag domain-containing protein</fullName>
    </recommendedName>
</protein>
<evidence type="ECO:0000313" key="2">
    <source>
        <dbReference type="Proteomes" id="UP000288805"/>
    </source>
</evidence>
<proteinExistence type="predicted"/>
<dbReference type="EMBL" id="QGNW01000113">
    <property type="protein sequence ID" value="RVW95535.1"/>
    <property type="molecule type" value="Genomic_DNA"/>
</dbReference>
<evidence type="ECO:0008006" key="3">
    <source>
        <dbReference type="Google" id="ProtNLM"/>
    </source>
</evidence>